<accession>A0A7G9SF20</accession>
<dbReference type="Proteomes" id="UP000515971">
    <property type="component" value="Chromosome"/>
</dbReference>
<dbReference type="RefSeq" id="WP_187537037.1">
    <property type="nucleotide sequence ID" value="NZ_CP060718.1"/>
</dbReference>
<dbReference type="PANTHER" id="PTHR30619:SF1">
    <property type="entry name" value="RECOMBINATION PROTEIN 2"/>
    <property type="match status" value="1"/>
</dbReference>
<dbReference type="KEGG" id="slut:H9L13_06825"/>
<dbReference type="EMBL" id="CP060718">
    <property type="protein sequence ID" value="QNN66445.1"/>
    <property type="molecule type" value="Genomic_DNA"/>
</dbReference>
<feature type="region of interest" description="Disordered" evidence="1">
    <location>
        <begin position="139"/>
        <end position="168"/>
    </location>
</feature>
<keyword evidence="3" id="KW-1185">Reference proteome</keyword>
<reference evidence="2 3" key="1">
    <citation type="submission" date="2020-08" db="EMBL/GenBank/DDBJ databases">
        <title>Genome sequence of Sphingomonas lutea KCTC 23642T.</title>
        <authorList>
            <person name="Hyun D.-W."/>
            <person name="Bae J.-W."/>
        </authorList>
    </citation>
    <scope>NUCLEOTIDE SEQUENCE [LARGE SCALE GENOMIC DNA]</scope>
    <source>
        <strain evidence="2 3">KCTC 23642</strain>
    </source>
</reference>
<dbReference type="Gene3D" id="3.60.15.10">
    <property type="entry name" value="Ribonuclease Z/Hydroxyacylglutathione hydrolase-like"/>
    <property type="match status" value="2"/>
</dbReference>
<evidence type="ECO:0000313" key="3">
    <source>
        <dbReference type="Proteomes" id="UP000515971"/>
    </source>
</evidence>
<dbReference type="InterPro" id="IPR052159">
    <property type="entry name" value="Competence_DNA_uptake"/>
</dbReference>
<sequence length="390" mass="42615">MAGGPRPLYDRPPCWCSGGQFNWVYDCGSTSGAAERDVAIGTYKRQLDAQTIDLVTLSHFDSDHINGIVELIKGLRVRTLLLPYIPLWQRLLIAIGQGVTEADALFGFYLDPAGYLASSGGDFGEIVFVPSAGPDDVVPPAEEGFDPDLPIEGGKPEYGDPPPESDADPILSGTSNIQVRFLRPSGRILISTLWELVPYNDASMQPLATTKFVSRASRVSRFLLNNPVRRKAALATLKRVYQRTFGAGPGPANLISLFLYSGPIGSRVRFDTVAATAAFDRQWGQANLGQLATGDGYLDTPARLHALQRFYSTSRLQRAGLFQVMHHGARDNWHAGLGAIFKPAASVFSSDPDYTHGHPHAEVLRDFWPWHPIQVDKSSGFELVALLRIA</sequence>
<evidence type="ECO:0000313" key="2">
    <source>
        <dbReference type="EMBL" id="QNN66445.1"/>
    </source>
</evidence>
<protein>
    <recommendedName>
        <fullName evidence="4">MBL fold metallo-hydrolase</fullName>
    </recommendedName>
</protein>
<organism evidence="2 3">
    <name type="scientific">Sphingomonas lutea</name>
    <dbReference type="NCBI Taxonomy" id="1045317"/>
    <lineage>
        <taxon>Bacteria</taxon>
        <taxon>Pseudomonadati</taxon>
        <taxon>Pseudomonadota</taxon>
        <taxon>Alphaproteobacteria</taxon>
        <taxon>Sphingomonadales</taxon>
        <taxon>Sphingomonadaceae</taxon>
        <taxon>Sphingomonas</taxon>
    </lineage>
</organism>
<proteinExistence type="predicted"/>
<evidence type="ECO:0008006" key="4">
    <source>
        <dbReference type="Google" id="ProtNLM"/>
    </source>
</evidence>
<dbReference type="SUPFAM" id="SSF56281">
    <property type="entry name" value="Metallo-hydrolase/oxidoreductase"/>
    <property type="match status" value="1"/>
</dbReference>
<gene>
    <name evidence="2" type="ORF">H9L13_06825</name>
</gene>
<dbReference type="AlphaFoldDB" id="A0A7G9SF20"/>
<dbReference type="PANTHER" id="PTHR30619">
    <property type="entry name" value="DNA INTERNALIZATION/COMPETENCE PROTEIN COMEC/REC2"/>
    <property type="match status" value="1"/>
</dbReference>
<dbReference type="InterPro" id="IPR036866">
    <property type="entry name" value="RibonucZ/Hydroxyglut_hydro"/>
</dbReference>
<name>A0A7G9SF20_9SPHN</name>
<evidence type="ECO:0000256" key="1">
    <source>
        <dbReference type="SAM" id="MobiDB-lite"/>
    </source>
</evidence>